<dbReference type="OrthoDB" id="5375515at2759"/>
<organism evidence="1 2">
    <name type="scientific">Pleurotus eryngii</name>
    <name type="common">Boletus of the steppes</name>
    <dbReference type="NCBI Taxonomy" id="5323"/>
    <lineage>
        <taxon>Eukaryota</taxon>
        <taxon>Fungi</taxon>
        <taxon>Dikarya</taxon>
        <taxon>Basidiomycota</taxon>
        <taxon>Agaricomycotina</taxon>
        <taxon>Agaricomycetes</taxon>
        <taxon>Agaricomycetidae</taxon>
        <taxon>Agaricales</taxon>
        <taxon>Pleurotineae</taxon>
        <taxon>Pleurotaceae</taxon>
        <taxon>Pleurotus</taxon>
    </lineage>
</organism>
<accession>A0A9P6DB39</accession>
<sequence>MQSEQICTVPSSIMRYLTARHRSSTGLNFPCPRNFPARFFAGSSPSPMPAHECRVVPPILTAAIPVDAVIANECELFPPKVEEDALSALDLVQHCCLLWGQLHIRRLGFQWGKVSTKINTFTLVRCRR</sequence>
<keyword evidence="2" id="KW-1185">Reference proteome</keyword>
<dbReference type="EMBL" id="MU154539">
    <property type="protein sequence ID" value="KAF9498157.1"/>
    <property type="molecule type" value="Genomic_DNA"/>
</dbReference>
<dbReference type="Proteomes" id="UP000807025">
    <property type="component" value="Unassembled WGS sequence"/>
</dbReference>
<evidence type="ECO:0000313" key="2">
    <source>
        <dbReference type="Proteomes" id="UP000807025"/>
    </source>
</evidence>
<comment type="caution">
    <text evidence="1">The sequence shown here is derived from an EMBL/GenBank/DDBJ whole genome shotgun (WGS) entry which is preliminary data.</text>
</comment>
<reference evidence="1" key="1">
    <citation type="submission" date="2020-11" db="EMBL/GenBank/DDBJ databases">
        <authorList>
            <consortium name="DOE Joint Genome Institute"/>
            <person name="Ahrendt S."/>
            <person name="Riley R."/>
            <person name="Andreopoulos W."/>
            <person name="Labutti K."/>
            <person name="Pangilinan J."/>
            <person name="Ruiz-Duenas F.J."/>
            <person name="Barrasa J.M."/>
            <person name="Sanchez-Garcia M."/>
            <person name="Camarero S."/>
            <person name="Miyauchi S."/>
            <person name="Serrano A."/>
            <person name="Linde D."/>
            <person name="Babiker R."/>
            <person name="Drula E."/>
            <person name="Ayuso-Fernandez I."/>
            <person name="Pacheco R."/>
            <person name="Padilla G."/>
            <person name="Ferreira P."/>
            <person name="Barriuso J."/>
            <person name="Kellner H."/>
            <person name="Castanera R."/>
            <person name="Alfaro M."/>
            <person name="Ramirez L."/>
            <person name="Pisabarro A.G."/>
            <person name="Kuo A."/>
            <person name="Tritt A."/>
            <person name="Lipzen A."/>
            <person name="He G."/>
            <person name="Yan M."/>
            <person name="Ng V."/>
            <person name="Cullen D."/>
            <person name="Martin F."/>
            <person name="Rosso M.-N."/>
            <person name="Henrissat B."/>
            <person name="Hibbett D."/>
            <person name="Martinez A.T."/>
            <person name="Grigoriev I.V."/>
        </authorList>
    </citation>
    <scope>NUCLEOTIDE SEQUENCE</scope>
    <source>
        <strain evidence="1">ATCC 90797</strain>
    </source>
</reference>
<gene>
    <name evidence="1" type="ORF">BDN71DRAFT_444235</name>
</gene>
<evidence type="ECO:0000313" key="1">
    <source>
        <dbReference type="EMBL" id="KAF9498157.1"/>
    </source>
</evidence>
<dbReference type="AlphaFoldDB" id="A0A9P6DB39"/>
<protein>
    <submittedName>
        <fullName evidence="1">Uncharacterized protein</fullName>
    </submittedName>
</protein>
<name>A0A9P6DB39_PLEER</name>
<proteinExistence type="predicted"/>